<dbReference type="OrthoDB" id="5046242at2759"/>
<dbReference type="InterPro" id="IPR001613">
    <property type="entry name" value="Flavin_amine_oxidase"/>
</dbReference>
<dbReference type="Proteomes" id="UP000326565">
    <property type="component" value="Unassembled WGS sequence"/>
</dbReference>
<evidence type="ECO:0000256" key="4">
    <source>
        <dbReference type="ARBA" id="ARBA00048448"/>
    </source>
</evidence>
<dbReference type="PRINTS" id="PR00757">
    <property type="entry name" value="AMINEOXDASEF"/>
</dbReference>
<dbReference type="Gene3D" id="3.50.50.60">
    <property type="entry name" value="FAD/NAD(P)-binding domain"/>
    <property type="match status" value="1"/>
</dbReference>
<keyword evidence="9" id="KW-1185">Reference proteome</keyword>
<dbReference type="PANTHER" id="PTHR43563">
    <property type="entry name" value="AMINE OXIDASE"/>
    <property type="match status" value="1"/>
</dbReference>
<dbReference type="GO" id="GO:0097621">
    <property type="term" value="F:monoamine oxidase activity"/>
    <property type="evidence" value="ECO:0007669"/>
    <property type="project" value="UniProtKB-EC"/>
</dbReference>
<evidence type="ECO:0000256" key="2">
    <source>
        <dbReference type="ARBA" id="ARBA00005995"/>
    </source>
</evidence>
<feature type="domain" description="Amine oxidase" evidence="7">
    <location>
        <begin position="58"/>
        <end position="330"/>
    </location>
</feature>
<evidence type="ECO:0000313" key="8">
    <source>
        <dbReference type="EMBL" id="KAB8074813.1"/>
    </source>
</evidence>
<dbReference type="InterPro" id="IPR036188">
    <property type="entry name" value="FAD/NAD-bd_sf"/>
</dbReference>
<reference evidence="8 9" key="1">
    <citation type="submission" date="2019-04" db="EMBL/GenBank/DDBJ databases">
        <title>Friends and foes A comparative genomics study of 23 Aspergillus species from section Flavi.</title>
        <authorList>
            <consortium name="DOE Joint Genome Institute"/>
            <person name="Kjaerbolling I."/>
            <person name="Vesth T."/>
            <person name="Frisvad J.C."/>
            <person name="Nybo J.L."/>
            <person name="Theobald S."/>
            <person name="Kildgaard S."/>
            <person name="Isbrandt T."/>
            <person name="Kuo A."/>
            <person name="Sato A."/>
            <person name="Lyhne E.K."/>
            <person name="Kogle M.E."/>
            <person name="Wiebenga A."/>
            <person name="Kun R.S."/>
            <person name="Lubbers R.J."/>
            <person name="Makela M.R."/>
            <person name="Barry K."/>
            <person name="Chovatia M."/>
            <person name="Clum A."/>
            <person name="Daum C."/>
            <person name="Haridas S."/>
            <person name="He G."/>
            <person name="LaButti K."/>
            <person name="Lipzen A."/>
            <person name="Mondo S."/>
            <person name="Riley R."/>
            <person name="Salamov A."/>
            <person name="Simmons B.A."/>
            <person name="Magnuson J.K."/>
            <person name="Henrissat B."/>
            <person name="Mortensen U.H."/>
            <person name="Larsen T.O."/>
            <person name="Devries R.P."/>
            <person name="Grigoriev I.V."/>
            <person name="Machida M."/>
            <person name="Baker S.E."/>
            <person name="Andersen M.R."/>
        </authorList>
    </citation>
    <scope>NUCLEOTIDE SEQUENCE [LARGE SCALE GENOMIC DNA]</scope>
    <source>
        <strain evidence="8 9">CBS 151.66</strain>
    </source>
</reference>
<dbReference type="Pfam" id="PF01593">
    <property type="entry name" value="Amino_oxidase"/>
    <property type="match status" value="1"/>
</dbReference>
<proteinExistence type="inferred from homology"/>
<dbReference type="SUPFAM" id="SSF54373">
    <property type="entry name" value="FAD-linked reductases, C-terminal domain"/>
    <property type="match status" value="1"/>
</dbReference>
<dbReference type="InterPro" id="IPR002937">
    <property type="entry name" value="Amino_oxidase"/>
</dbReference>
<feature type="binding site" evidence="5">
    <location>
        <position position="223"/>
    </location>
    <ligand>
        <name>substrate</name>
    </ligand>
</feature>
<name>A0A5N5X1Z2_9EURO</name>
<keyword evidence="3 6" id="KW-0560">Oxidoreductase</keyword>
<accession>A0A5N5X1Z2</accession>
<organism evidence="8 9">
    <name type="scientific">Aspergillus leporis</name>
    <dbReference type="NCBI Taxonomy" id="41062"/>
    <lineage>
        <taxon>Eukaryota</taxon>
        <taxon>Fungi</taxon>
        <taxon>Dikarya</taxon>
        <taxon>Ascomycota</taxon>
        <taxon>Pezizomycotina</taxon>
        <taxon>Eurotiomycetes</taxon>
        <taxon>Eurotiomycetidae</taxon>
        <taxon>Eurotiales</taxon>
        <taxon>Aspergillaceae</taxon>
        <taxon>Aspergillus</taxon>
        <taxon>Aspergillus subgen. Circumdati</taxon>
    </lineage>
</organism>
<dbReference type="SUPFAM" id="SSF51905">
    <property type="entry name" value="FAD/NAD(P)-binding domain"/>
    <property type="match status" value="1"/>
</dbReference>
<evidence type="ECO:0000313" key="9">
    <source>
        <dbReference type="Proteomes" id="UP000326565"/>
    </source>
</evidence>
<evidence type="ECO:0000256" key="3">
    <source>
        <dbReference type="ARBA" id="ARBA00023002"/>
    </source>
</evidence>
<dbReference type="InterPro" id="IPR050703">
    <property type="entry name" value="Flavin_MAO"/>
</dbReference>
<comment type="similarity">
    <text evidence="2 6">Belongs to the flavin monoamine oxidase family.</text>
</comment>
<evidence type="ECO:0000259" key="7">
    <source>
        <dbReference type="Pfam" id="PF01593"/>
    </source>
</evidence>
<comment type="catalytic activity">
    <reaction evidence="4">
        <text>a secondary aliphatic amine + O2 + H2O = a primary amine + an aldehyde + H2O2</text>
        <dbReference type="Rhea" id="RHEA:26414"/>
        <dbReference type="ChEBI" id="CHEBI:15377"/>
        <dbReference type="ChEBI" id="CHEBI:15379"/>
        <dbReference type="ChEBI" id="CHEBI:16240"/>
        <dbReference type="ChEBI" id="CHEBI:17478"/>
        <dbReference type="ChEBI" id="CHEBI:58855"/>
        <dbReference type="ChEBI" id="CHEBI:65296"/>
        <dbReference type="EC" id="1.4.3.4"/>
    </reaction>
</comment>
<gene>
    <name evidence="8" type="ORF">BDV29DRAFT_190644</name>
</gene>
<protein>
    <recommendedName>
        <fullName evidence="6">Amine oxidase</fullName>
        <ecNumber evidence="6">1.4.3.-</ecNumber>
    </recommendedName>
</protein>
<dbReference type="EC" id="1.4.3.-" evidence="6"/>
<evidence type="ECO:0000256" key="6">
    <source>
        <dbReference type="RuleBase" id="RU362067"/>
    </source>
</evidence>
<dbReference type="EMBL" id="ML732203">
    <property type="protein sequence ID" value="KAB8074813.1"/>
    <property type="molecule type" value="Genomic_DNA"/>
</dbReference>
<keyword evidence="6" id="KW-0285">Flavoprotein</keyword>
<comment type="cofactor">
    <cofactor evidence="1 6">
        <name>FAD</name>
        <dbReference type="ChEBI" id="CHEBI:57692"/>
    </cofactor>
</comment>
<feature type="binding site" evidence="5">
    <location>
        <position position="118"/>
    </location>
    <ligand>
        <name>FAD</name>
        <dbReference type="ChEBI" id="CHEBI:57692"/>
    </ligand>
</feature>
<dbReference type="PANTHER" id="PTHR43563:SF14">
    <property type="entry name" value="AMINE OXIDASE"/>
    <property type="match status" value="1"/>
</dbReference>
<evidence type="ECO:0000256" key="5">
    <source>
        <dbReference type="PIRSR" id="PIRSR601613-1"/>
    </source>
</evidence>
<dbReference type="AlphaFoldDB" id="A0A5N5X1Z2"/>
<keyword evidence="6" id="KW-0274">FAD</keyword>
<sequence>MAAELDVNAPWNHSRSVEWDSETLQSWMNREMPHSDAQFLLTGGVQAVFSTEPREQSLLYTLSIIASAGNATTRGTFERLVDVTGGAQERRLERGAHALADRLAINLGIRNILFRSPVTNIELKGDNYFVVSSARVVLARHVIVAMSPPLASRITYFPLLPPARDQLTQRMPMGSIGKIFAIYFRPFWRKSGLNGQILSDTGAVRTLLDSSPDDGSFGAMLCFMEADEARRLDRLGNLDITEEITRDLIRYLGPEAINVSGWDMVQWDHEMYSRGGPAAYAPPGVLTAYGTALRAPYNRIHFAGTETSDYWIGYMDGAVRSGERVAAEVLANW</sequence>
<evidence type="ECO:0000256" key="1">
    <source>
        <dbReference type="ARBA" id="ARBA00001974"/>
    </source>
</evidence>
<feature type="binding site" evidence="5">
    <location>
        <position position="306"/>
    </location>
    <ligand>
        <name>FAD</name>
        <dbReference type="ChEBI" id="CHEBI:57692"/>
    </ligand>
</feature>